<evidence type="ECO:0000256" key="1">
    <source>
        <dbReference type="ARBA" id="ARBA00022598"/>
    </source>
</evidence>
<dbReference type="PANTHER" id="PTHR36510">
    <property type="entry name" value="GLUTAMATE--CYSTEINE LIGASE 2-RELATED"/>
    <property type="match status" value="1"/>
</dbReference>
<dbReference type="HAMAP" id="MF_01609">
    <property type="entry name" value="Glu_cys_ligase_2"/>
    <property type="match status" value="1"/>
</dbReference>
<keyword evidence="3" id="KW-0067">ATP-binding</keyword>
<keyword evidence="2" id="KW-0547">Nucleotide-binding</keyword>
<accession>A0A382TWE6</accession>
<protein>
    <recommendedName>
        <fullName evidence="5">Glutamate--cysteine ligase</fullName>
    </recommendedName>
</protein>
<dbReference type="InterPro" id="IPR011793">
    <property type="entry name" value="YbdK"/>
</dbReference>
<dbReference type="EMBL" id="UINC01139346">
    <property type="protein sequence ID" value="SVD25841.1"/>
    <property type="molecule type" value="Genomic_DNA"/>
</dbReference>
<dbReference type="Pfam" id="PF04107">
    <property type="entry name" value="GCS2"/>
    <property type="match status" value="1"/>
</dbReference>
<keyword evidence="1" id="KW-0436">Ligase</keyword>
<dbReference type="Gene3D" id="3.30.590.20">
    <property type="match status" value="1"/>
</dbReference>
<feature type="non-terminal residue" evidence="4">
    <location>
        <position position="200"/>
    </location>
</feature>
<dbReference type="SUPFAM" id="SSF55931">
    <property type="entry name" value="Glutamine synthetase/guanido kinase"/>
    <property type="match status" value="1"/>
</dbReference>
<dbReference type="GO" id="GO:0042398">
    <property type="term" value="P:modified amino acid biosynthetic process"/>
    <property type="evidence" value="ECO:0007669"/>
    <property type="project" value="InterPro"/>
</dbReference>
<dbReference type="GO" id="GO:0004357">
    <property type="term" value="F:glutamate-cysteine ligase activity"/>
    <property type="evidence" value="ECO:0007669"/>
    <property type="project" value="InterPro"/>
</dbReference>
<proteinExistence type="inferred from homology"/>
<organism evidence="4">
    <name type="scientific">marine metagenome</name>
    <dbReference type="NCBI Taxonomy" id="408172"/>
    <lineage>
        <taxon>unclassified sequences</taxon>
        <taxon>metagenomes</taxon>
        <taxon>ecological metagenomes</taxon>
    </lineage>
</organism>
<dbReference type="InterPro" id="IPR050141">
    <property type="entry name" value="GCL_type2/YbdK_subfam"/>
</dbReference>
<dbReference type="NCBIfam" id="TIGR02050">
    <property type="entry name" value="gshA_cyan_rel"/>
    <property type="match status" value="1"/>
</dbReference>
<sequence>MQAPSFTIGVEEEYLMVSRATRNLIRRAPEGLMADLSAELGQQVSPEFLQCQVEVGTTVCRNIEEVRTQLQSLRRAIANRIDPYGLELVAASTHPWARPEELEHTPKTRYDDLEEDLQQVARRLMICGMHVHVGVENDGLRMDLLDQAAYIIPHFLALSGSSPFWEGQDTGLQSYRIAVWDEMPRTGLPESFESYAEYTR</sequence>
<evidence type="ECO:0000256" key="3">
    <source>
        <dbReference type="ARBA" id="ARBA00022840"/>
    </source>
</evidence>
<gene>
    <name evidence="4" type="ORF">METZ01_LOCUS378695</name>
</gene>
<evidence type="ECO:0008006" key="5">
    <source>
        <dbReference type="Google" id="ProtNLM"/>
    </source>
</evidence>
<name>A0A382TWE6_9ZZZZ</name>
<evidence type="ECO:0000256" key="2">
    <source>
        <dbReference type="ARBA" id="ARBA00022741"/>
    </source>
</evidence>
<dbReference type="InterPro" id="IPR014746">
    <property type="entry name" value="Gln_synth/guanido_kin_cat_dom"/>
</dbReference>
<dbReference type="GO" id="GO:0005524">
    <property type="term" value="F:ATP binding"/>
    <property type="evidence" value="ECO:0007669"/>
    <property type="project" value="UniProtKB-KW"/>
</dbReference>
<dbReference type="AlphaFoldDB" id="A0A382TWE6"/>
<evidence type="ECO:0000313" key="4">
    <source>
        <dbReference type="EMBL" id="SVD25841.1"/>
    </source>
</evidence>
<dbReference type="PANTHER" id="PTHR36510:SF1">
    <property type="entry name" value="GLUTAMATE--CYSTEINE LIGASE 2-RELATED"/>
    <property type="match status" value="1"/>
</dbReference>
<dbReference type="InterPro" id="IPR006336">
    <property type="entry name" value="GCS2"/>
</dbReference>
<reference evidence="4" key="1">
    <citation type="submission" date="2018-05" db="EMBL/GenBank/DDBJ databases">
        <authorList>
            <person name="Lanie J.A."/>
            <person name="Ng W.-L."/>
            <person name="Kazmierczak K.M."/>
            <person name="Andrzejewski T.M."/>
            <person name="Davidsen T.M."/>
            <person name="Wayne K.J."/>
            <person name="Tettelin H."/>
            <person name="Glass J.I."/>
            <person name="Rusch D."/>
            <person name="Podicherti R."/>
            <person name="Tsui H.-C.T."/>
            <person name="Winkler M.E."/>
        </authorList>
    </citation>
    <scope>NUCLEOTIDE SEQUENCE</scope>
</reference>